<feature type="transmembrane region" description="Helical" evidence="2">
    <location>
        <begin position="96"/>
        <end position="119"/>
    </location>
</feature>
<feature type="region of interest" description="Disordered" evidence="1">
    <location>
        <begin position="486"/>
        <end position="526"/>
    </location>
</feature>
<feature type="transmembrane region" description="Helical" evidence="2">
    <location>
        <begin position="183"/>
        <end position="203"/>
    </location>
</feature>
<feature type="compositionally biased region" description="Low complexity" evidence="1">
    <location>
        <begin position="493"/>
        <end position="504"/>
    </location>
</feature>
<organism evidence="5 6">
    <name type="scientific">Aphanomyces stellatus</name>
    <dbReference type="NCBI Taxonomy" id="120398"/>
    <lineage>
        <taxon>Eukaryota</taxon>
        <taxon>Sar</taxon>
        <taxon>Stramenopiles</taxon>
        <taxon>Oomycota</taxon>
        <taxon>Saprolegniomycetes</taxon>
        <taxon>Saprolegniales</taxon>
        <taxon>Verrucalvaceae</taxon>
        <taxon>Aphanomyces</taxon>
    </lineage>
</organism>
<evidence type="ECO:0000313" key="6">
    <source>
        <dbReference type="Proteomes" id="UP000332933"/>
    </source>
</evidence>
<evidence type="ECO:0000256" key="1">
    <source>
        <dbReference type="SAM" id="MobiDB-lite"/>
    </source>
</evidence>
<dbReference type="InterPro" id="IPR044926">
    <property type="entry name" value="RGS_subdomain_2"/>
</dbReference>
<feature type="transmembrane region" description="Helical" evidence="2">
    <location>
        <begin position="215"/>
        <end position="237"/>
    </location>
</feature>
<feature type="transmembrane region" description="Helical" evidence="2">
    <location>
        <begin position="140"/>
        <end position="163"/>
    </location>
</feature>
<feature type="transmembrane region" description="Helical" evidence="2">
    <location>
        <begin position="20"/>
        <end position="42"/>
    </location>
</feature>
<reference evidence="4" key="2">
    <citation type="submission" date="2019-06" db="EMBL/GenBank/DDBJ databases">
        <title>Genomics analysis of Aphanomyces spp. identifies a new class of oomycete effector associated with host adaptation.</title>
        <authorList>
            <person name="Gaulin E."/>
        </authorList>
    </citation>
    <scope>NUCLEOTIDE SEQUENCE</scope>
    <source>
        <strain evidence="4">CBS 578.67</strain>
    </source>
</reference>
<reference evidence="5 6" key="1">
    <citation type="submission" date="2019-03" db="EMBL/GenBank/DDBJ databases">
        <authorList>
            <person name="Gaulin E."/>
            <person name="Dumas B."/>
        </authorList>
    </citation>
    <scope>NUCLEOTIDE SEQUENCE [LARGE SCALE GENOMIC DNA]</scope>
    <source>
        <strain evidence="5">CBS 568.67</strain>
    </source>
</reference>
<evidence type="ECO:0000313" key="4">
    <source>
        <dbReference type="EMBL" id="KAF0684451.1"/>
    </source>
</evidence>
<sequence>MSSASESPSTDVPMTDFTRYSVYGVTAMSLYAPCAIAAYNYLRTAPAIRYRNPVEITVTSSFAFLYGLARCLVTLFKDKINCTTRILLPGLPMQIAFLSYVLATLRVVLTFKVTELMVARSSPAHERLLARLHLLLRRRALSLPWFGLQLAWNLPLVVFLLATDYDDTIGEPCSTQMYHSYQGLYAIEVCLVVVATSVLTYFISHVVDNFGLRRAYLGSAYGLFALFAIDFPVTVIFNGPIVSKYALDLFIDLFSAHVMIWIHVVLPLLHALTSNASNEARAFKGTSSILEAYLQTKDGYRVFVEFAKLEFVYEAVAAWKDIFEFKTNAPDHYTADAIFDQYLGDAAPLPLQNFVPAHVWKRYQVAFGATKRYSIHPGIDDNDADNASVVVRSNSFFDVVYEALMQLFLTETLPHFQDHPLGDQWLIFVAQFHATRQLDRVLLATVLPHGDDLSTIRHKSYDNGHLIRIESGVESSRLRSSLGLTVHPESDEPLSPSETPTTTSKVDAVGSATTQDRGLDDLPGTH</sequence>
<dbReference type="PROSITE" id="PS50132">
    <property type="entry name" value="RGS"/>
    <property type="match status" value="1"/>
</dbReference>
<dbReference type="SUPFAM" id="SSF48097">
    <property type="entry name" value="Regulator of G-protein signaling, RGS"/>
    <property type="match status" value="1"/>
</dbReference>
<keyword evidence="2" id="KW-1133">Transmembrane helix</keyword>
<feature type="transmembrane region" description="Helical" evidence="2">
    <location>
        <begin position="249"/>
        <end position="272"/>
    </location>
</feature>
<dbReference type="InterPro" id="IPR016137">
    <property type="entry name" value="RGS"/>
</dbReference>
<keyword evidence="6" id="KW-1185">Reference proteome</keyword>
<dbReference type="Proteomes" id="UP000332933">
    <property type="component" value="Unassembled WGS sequence"/>
</dbReference>
<evidence type="ECO:0000256" key="2">
    <source>
        <dbReference type="SAM" id="Phobius"/>
    </source>
</evidence>
<dbReference type="AlphaFoldDB" id="A0A485LSI4"/>
<protein>
    <submittedName>
        <fullName evidence="5">Aste57867_23547 protein</fullName>
    </submittedName>
</protein>
<feature type="transmembrane region" description="Helical" evidence="2">
    <location>
        <begin position="54"/>
        <end position="76"/>
    </location>
</feature>
<gene>
    <name evidence="5" type="primary">Aste57867_23547</name>
    <name evidence="4" type="ORF">As57867_023476</name>
    <name evidence="5" type="ORF">ASTE57867_23547</name>
</gene>
<dbReference type="EMBL" id="VJMH01007284">
    <property type="protein sequence ID" value="KAF0684451.1"/>
    <property type="molecule type" value="Genomic_DNA"/>
</dbReference>
<keyword evidence="2" id="KW-0812">Transmembrane</keyword>
<dbReference type="Gene3D" id="1.10.167.10">
    <property type="entry name" value="Regulator of G-protein Signalling 4, domain 2"/>
    <property type="match status" value="1"/>
</dbReference>
<proteinExistence type="predicted"/>
<dbReference type="InterPro" id="IPR036305">
    <property type="entry name" value="RGS_sf"/>
</dbReference>
<dbReference type="EMBL" id="CAADRA010007310">
    <property type="protein sequence ID" value="VFU00192.1"/>
    <property type="molecule type" value="Genomic_DNA"/>
</dbReference>
<evidence type="ECO:0000313" key="5">
    <source>
        <dbReference type="EMBL" id="VFU00192.1"/>
    </source>
</evidence>
<feature type="domain" description="RGS" evidence="3">
    <location>
        <begin position="289"/>
        <end position="426"/>
    </location>
</feature>
<name>A0A485LSI4_9STRA</name>
<evidence type="ECO:0000259" key="3">
    <source>
        <dbReference type="PROSITE" id="PS50132"/>
    </source>
</evidence>
<accession>A0A485LSI4</accession>
<keyword evidence="2" id="KW-0472">Membrane</keyword>